<proteinExistence type="predicted"/>
<reference evidence="2 3" key="1">
    <citation type="submission" date="2019-05" db="EMBL/GenBank/DDBJ databases">
        <title>Another draft genome of Portunus trituberculatus and its Hox gene families provides insights of decapod evolution.</title>
        <authorList>
            <person name="Jeong J.-H."/>
            <person name="Song I."/>
            <person name="Kim S."/>
            <person name="Choi T."/>
            <person name="Kim D."/>
            <person name="Ryu S."/>
            <person name="Kim W."/>
        </authorList>
    </citation>
    <scope>NUCLEOTIDE SEQUENCE [LARGE SCALE GENOMIC DNA]</scope>
    <source>
        <tissue evidence="2">Muscle</tissue>
    </source>
</reference>
<evidence type="ECO:0000313" key="3">
    <source>
        <dbReference type="Proteomes" id="UP000324222"/>
    </source>
</evidence>
<evidence type="ECO:0000313" key="2">
    <source>
        <dbReference type="EMBL" id="MPC75339.1"/>
    </source>
</evidence>
<dbReference type="EMBL" id="VSRR010040886">
    <property type="protein sequence ID" value="MPC75339.1"/>
    <property type="molecule type" value="Genomic_DNA"/>
</dbReference>
<feature type="region of interest" description="Disordered" evidence="1">
    <location>
        <begin position="25"/>
        <end position="58"/>
    </location>
</feature>
<organism evidence="2 3">
    <name type="scientific">Portunus trituberculatus</name>
    <name type="common">Swimming crab</name>
    <name type="synonym">Neptunus trituberculatus</name>
    <dbReference type="NCBI Taxonomy" id="210409"/>
    <lineage>
        <taxon>Eukaryota</taxon>
        <taxon>Metazoa</taxon>
        <taxon>Ecdysozoa</taxon>
        <taxon>Arthropoda</taxon>
        <taxon>Crustacea</taxon>
        <taxon>Multicrustacea</taxon>
        <taxon>Malacostraca</taxon>
        <taxon>Eumalacostraca</taxon>
        <taxon>Eucarida</taxon>
        <taxon>Decapoda</taxon>
        <taxon>Pleocyemata</taxon>
        <taxon>Brachyura</taxon>
        <taxon>Eubrachyura</taxon>
        <taxon>Portunoidea</taxon>
        <taxon>Portunidae</taxon>
        <taxon>Portuninae</taxon>
        <taxon>Portunus</taxon>
    </lineage>
</organism>
<sequence length="93" mass="10302">MKKIDVECLSSIAFYRGCPPLQVPPDSSPPPVLPALLSRPSVATGRGGKSQPEMTTSEVRVLKKSHKKLGLIDWEKPLLLNHNVFKETQLIKQ</sequence>
<gene>
    <name evidence="2" type="ORF">E2C01_069725</name>
</gene>
<dbReference type="Proteomes" id="UP000324222">
    <property type="component" value="Unassembled WGS sequence"/>
</dbReference>
<evidence type="ECO:0000256" key="1">
    <source>
        <dbReference type="SAM" id="MobiDB-lite"/>
    </source>
</evidence>
<accession>A0A5B7I0C3</accession>
<dbReference type="AlphaFoldDB" id="A0A5B7I0C3"/>
<name>A0A5B7I0C3_PORTR</name>
<protein>
    <submittedName>
        <fullName evidence="2">Uncharacterized protein</fullName>
    </submittedName>
</protein>
<comment type="caution">
    <text evidence="2">The sequence shown here is derived from an EMBL/GenBank/DDBJ whole genome shotgun (WGS) entry which is preliminary data.</text>
</comment>
<keyword evidence="3" id="KW-1185">Reference proteome</keyword>